<evidence type="ECO:0000256" key="1">
    <source>
        <dbReference type="SAM" id="Phobius"/>
    </source>
</evidence>
<sequence>MRYGDDINGNYSPIVLSLFFTLATYGGYCAWFWSRYLTTRRIVLTGQASAQAFRAINRTLVF</sequence>
<feature type="transmembrane region" description="Helical" evidence="1">
    <location>
        <begin position="12"/>
        <end position="33"/>
    </location>
</feature>
<name>A0A8B3KAA7_SHISO</name>
<keyword evidence="1" id="KW-0812">Transmembrane</keyword>
<evidence type="ECO:0000313" key="3">
    <source>
        <dbReference type="Proteomes" id="UP000267101"/>
    </source>
</evidence>
<comment type="caution">
    <text evidence="2">The sequence shown here is derived from an EMBL/GenBank/DDBJ whole genome shotgun (WGS) entry which is preliminary data.</text>
</comment>
<organism evidence="2 3">
    <name type="scientific">Shigella sonnei</name>
    <dbReference type="NCBI Taxonomy" id="624"/>
    <lineage>
        <taxon>Bacteria</taxon>
        <taxon>Pseudomonadati</taxon>
        <taxon>Pseudomonadota</taxon>
        <taxon>Gammaproteobacteria</taxon>
        <taxon>Enterobacterales</taxon>
        <taxon>Enterobacteriaceae</taxon>
        <taxon>Shigella</taxon>
    </lineage>
</organism>
<dbReference type="Proteomes" id="UP000267101">
    <property type="component" value="Unassembled WGS sequence"/>
</dbReference>
<accession>A0A8B3KAA7</accession>
<protein>
    <submittedName>
        <fullName evidence="2">Uncharacterized protein</fullName>
    </submittedName>
</protein>
<keyword evidence="1" id="KW-1133">Transmembrane helix</keyword>
<reference evidence="2 3" key="1">
    <citation type="submission" date="2018-12" db="EMBL/GenBank/DDBJ databases">
        <title>Na.</title>
        <authorList>
            <person name="Fouts D.E."/>
            <person name="Sutton G."/>
            <person name="Singh I."/>
            <person name="Nguyen K."/>
        </authorList>
    </citation>
    <scope>NUCLEOTIDE SEQUENCE [LARGE SCALE GENOMIC DNA]</scope>
    <source>
        <strain evidence="2 3">AP274</strain>
    </source>
</reference>
<gene>
    <name evidence="2" type="ORF">EKS37_23575</name>
</gene>
<evidence type="ECO:0000313" key="2">
    <source>
        <dbReference type="EMBL" id="RTY39701.1"/>
    </source>
</evidence>
<dbReference type="EMBL" id="RXYT01000170">
    <property type="protein sequence ID" value="RTY39701.1"/>
    <property type="molecule type" value="Genomic_DNA"/>
</dbReference>
<keyword evidence="1" id="KW-0472">Membrane</keyword>
<proteinExistence type="predicted"/>
<dbReference type="AlphaFoldDB" id="A0A8B3KAA7"/>